<feature type="domain" description="SBE2/SBE22 N-terminal" evidence="9">
    <location>
        <begin position="48"/>
        <end position="136"/>
    </location>
</feature>
<dbReference type="InterPro" id="IPR031403">
    <property type="entry name" value="Sbe2/Sbe22_C"/>
</dbReference>
<evidence type="ECO:0000256" key="1">
    <source>
        <dbReference type="ARBA" id="ARBA00004555"/>
    </source>
</evidence>
<dbReference type="InterPro" id="IPR053948">
    <property type="entry name" value="SBE2/SBE22_N"/>
</dbReference>
<feature type="region of interest" description="Disordered" evidence="6">
    <location>
        <begin position="1"/>
        <end position="56"/>
    </location>
</feature>
<protein>
    <submittedName>
        <fullName evidence="10">LAMI_0E13168g1_1</fullName>
    </submittedName>
</protein>
<feature type="compositionally biased region" description="Polar residues" evidence="6">
    <location>
        <begin position="99"/>
        <end position="110"/>
    </location>
</feature>
<keyword evidence="2" id="KW-0813">Transport</keyword>
<feature type="compositionally biased region" description="Acidic residues" evidence="6">
    <location>
        <begin position="146"/>
        <end position="156"/>
    </location>
</feature>
<dbReference type="GO" id="GO:0015031">
    <property type="term" value="P:protein transport"/>
    <property type="evidence" value="ECO:0007669"/>
    <property type="project" value="UniProtKB-KW"/>
</dbReference>
<dbReference type="Pfam" id="PF17076">
    <property type="entry name" value="SBE2_C"/>
    <property type="match status" value="1"/>
</dbReference>
<evidence type="ECO:0000256" key="5">
    <source>
        <dbReference type="ARBA" id="ARBA00023316"/>
    </source>
</evidence>
<accession>A0A1G4JQJ6</accession>
<dbReference type="AlphaFoldDB" id="A0A1G4JQJ6"/>
<comment type="subcellular location">
    <subcellularLocation>
        <location evidence="1">Golgi apparatus</location>
    </subcellularLocation>
</comment>
<keyword evidence="5" id="KW-0961">Cell wall biogenesis/degradation</keyword>
<dbReference type="OrthoDB" id="289721at2759"/>
<name>A0A1G4JQJ6_9SACH</name>
<feature type="domain" description="Sbe2/Sbe22 C-terminal" evidence="7">
    <location>
        <begin position="459"/>
        <end position="770"/>
    </location>
</feature>
<keyword evidence="11" id="KW-1185">Reference proteome</keyword>
<feature type="region of interest" description="Disordered" evidence="6">
    <location>
        <begin position="78"/>
        <end position="176"/>
    </location>
</feature>
<evidence type="ECO:0000256" key="4">
    <source>
        <dbReference type="ARBA" id="ARBA00023034"/>
    </source>
</evidence>
<proteinExistence type="predicted"/>
<evidence type="ECO:0000259" key="9">
    <source>
        <dbReference type="Pfam" id="PF22876"/>
    </source>
</evidence>
<organism evidence="10 11">
    <name type="scientific">Lachancea mirantina</name>
    <dbReference type="NCBI Taxonomy" id="1230905"/>
    <lineage>
        <taxon>Eukaryota</taxon>
        <taxon>Fungi</taxon>
        <taxon>Dikarya</taxon>
        <taxon>Ascomycota</taxon>
        <taxon>Saccharomycotina</taxon>
        <taxon>Saccharomycetes</taxon>
        <taxon>Saccharomycetales</taxon>
        <taxon>Saccharomycetaceae</taxon>
        <taxon>Lachancea</taxon>
    </lineage>
</organism>
<sequence>MSLHHNSTLDTLREESPGLANVNKTTDPAVRARNKNTTFPKGSSSIGSSNSKTIGLGIARRPSDNLLLNMAQEEQLGSAITAPPSRKKLISRFDRPASGASTMTESTELFSSDPNSTASSSNGNSPCSSPGTHLDGQETKHVGDETSLDEAGDESTLELTTPVDSEQTSSAQSQHSLGTRYVFTNAAMARSQVALPTTTSSCSSPLKHPITRTGSMPNNMFSKSTPALPQGAALTPSQRYRLRKEQGKVALHKSLKQREKYYDDQESGVTGFGQESDIDDSFIWNIPVASHSTNSFLASMKSTPNKSNSRTRKSVSRSSSQQSVNPSSELSFLDYHEMPPSPVPGLHNTTDFQFYKQTSENLSSVYKNSSNRISQSKLWERTASAEVLPLQFKTASDEGMEDLQLVSEDKIDVCSPSRPTWLPPKDQQERRSHEQQISKTLGMASLEQLDRSKDNKERLIRNGTNRQKYVLLLNRGVTRQSSLHELKKLIWSTKLTSETRRQIYDQLLQSETRLISDQFIVPLEDVAKVLNQMQFPRGKELEITNLMKSMPLLEEDDIPQNLLHLLRLKSISQQGLLPGDELLFFHFLRDHSFTDLSQVWEMVHLIQLTCFNSTAVDKFDSRVVNPRGVIAHYLNRDEGFNKEFNSETLNFGTWWNILRRLDHSLFMWCLDIVVVHNSQCFTNSPVSREKFQGQTWDYYQDRKVVINYKILCSLMLNVLLNYHFGFNDLKSLAQLNDKSFRIPGATDGTQGELETNSLFVQKWQHYYKKF</sequence>
<dbReference type="Pfam" id="PF22874">
    <property type="entry name" value="SBE2_M"/>
    <property type="match status" value="1"/>
</dbReference>
<reference evidence="10 11" key="1">
    <citation type="submission" date="2016-03" db="EMBL/GenBank/DDBJ databases">
        <authorList>
            <person name="Devillers H."/>
        </authorList>
    </citation>
    <scope>NUCLEOTIDE SEQUENCE [LARGE SCALE GENOMIC DNA]</scope>
    <source>
        <strain evidence="10">CBS 11717</strain>
    </source>
</reference>
<feature type="compositionally biased region" description="Low complexity" evidence="6">
    <location>
        <begin position="316"/>
        <end position="328"/>
    </location>
</feature>
<dbReference type="GO" id="GO:0031505">
    <property type="term" value="P:fungal-type cell wall organization"/>
    <property type="evidence" value="ECO:0007669"/>
    <property type="project" value="InterPro"/>
</dbReference>
<keyword evidence="3" id="KW-0653">Protein transport</keyword>
<evidence type="ECO:0000256" key="3">
    <source>
        <dbReference type="ARBA" id="ARBA00022927"/>
    </source>
</evidence>
<dbReference type="InterPro" id="IPR053949">
    <property type="entry name" value="SBE2/SBE22_M"/>
</dbReference>
<feature type="compositionally biased region" description="Low complexity" evidence="6">
    <location>
        <begin position="42"/>
        <end position="51"/>
    </location>
</feature>
<feature type="compositionally biased region" description="Basic and acidic residues" evidence="6">
    <location>
        <begin position="135"/>
        <end position="144"/>
    </location>
</feature>
<feature type="compositionally biased region" description="Low complexity" evidence="6">
    <location>
        <begin position="111"/>
        <end position="130"/>
    </location>
</feature>
<dbReference type="EMBL" id="LT598465">
    <property type="protein sequence ID" value="SCU93086.1"/>
    <property type="molecule type" value="Genomic_DNA"/>
</dbReference>
<evidence type="ECO:0000256" key="6">
    <source>
        <dbReference type="SAM" id="MobiDB-lite"/>
    </source>
</evidence>
<dbReference type="Proteomes" id="UP000191024">
    <property type="component" value="Chromosome E"/>
</dbReference>
<dbReference type="Pfam" id="PF22876">
    <property type="entry name" value="SBE2_N"/>
    <property type="match status" value="2"/>
</dbReference>
<keyword evidence="4" id="KW-0333">Golgi apparatus</keyword>
<dbReference type="GO" id="GO:0005794">
    <property type="term" value="C:Golgi apparatus"/>
    <property type="evidence" value="ECO:0007669"/>
    <property type="project" value="UniProtKB-SubCell"/>
</dbReference>
<feature type="region of interest" description="Disordered" evidence="6">
    <location>
        <begin position="299"/>
        <end position="341"/>
    </location>
</feature>
<evidence type="ECO:0000313" key="10">
    <source>
        <dbReference type="EMBL" id="SCU93086.1"/>
    </source>
</evidence>
<evidence type="ECO:0000259" key="7">
    <source>
        <dbReference type="Pfam" id="PF17076"/>
    </source>
</evidence>
<feature type="compositionally biased region" description="Polar residues" evidence="6">
    <location>
        <begin position="1"/>
        <end position="10"/>
    </location>
</feature>
<evidence type="ECO:0000313" key="11">
    <source>
        <dbReference type="Proteomes" id="UP000191024"/>
    </source>
</evidence>
<feature type="compositionally biased region" description="Polar residues" evidence="6">
    <location>
        <begin position="157"/>
        <end position="176"/>
    </location>
</feature>
<feature type="domain" description="SBE2/SBE22 N-terminal" evidence="9">
    <location>
        <begin position="168"/>
        <end position="310"/>
    </location>
</feature>
<evidence type="ECO:0000256" key="2">
    <source>
        <dbReference type="ARBA" id="ARBA00022448"/>
    </source>
</evidence>
<evidence type="ECO:0000259" key="8">
    <source>
        <dbReference type="Pfam" id="PF22874"/>
    </source>
</evidence>
<gene>
    <name evidence="10" type="ORF">LAMI_0E13168G</name>
</gene>
<feature type="domain" description="SBE2/SBE22 middle" evidence="8">
    <location>
        <begin position="331"/>
        <end position="454"/>
    </location>
</feature>